<dbReference type="InterPro" id="IPR053162">
    <property type="entry name" value="DnaD"/>
</dbReference>
<evidence type="ECO:0000259" key="3">
    <source>
        <dbReference type="Pfam" id="PF21984"/>
    </source>
</evidence>
<dbReference type="EMBL" id="JARMAB010000029">
    <property type="protein sequence ID" value="MED1205028.1"/>
    <property type="molecule type" value="Genomic_DNA"/>
</dbReference>
<dbReference type="Gene3D" id="1.10.10.630">
    <property type="entry name" value="DnaD domain-like"/>
    <property type="match status" value="1"/>
</dbReference>
<accession>A0ABU6MK14</accession>
<dbReference type="PANTHER" id="PTHR37293">
    <property type="entry name" value="PHAGE REPLICATION PROTEIN-RELATED"/>
    <property type="match status" value="1"/>
</dbReference>
<dbReference type="InterPro" id="IPR036388">
    <property type="entry name" value="WH-like_DNA-bd_sf"/>
</dbReference>
<dbReference type="Pfam" id="PF07261">
    <property type="entry name" value="DnaB_2"/>
    <property type="match status" value="1"/>
</dbReference>
<dbReference type="Proteomes" id="UP001341444">
    <property type="component" value="Unassembled WGS sequence"/>
</dbReference>
<keyword evidence="5" id="KW-1185">Reference proteome</keyword>
<comment type="similarity">
    <text evidence="1">Belongs to the DnaB/DnaD family.</text>
</comment>
<feature type="domain" description="DnaD N-terminal" evidence="3">
    <location>
        <begin position="19"/>
        <end position="117"/>
    </location>
</feature>
<feature type="domain" description="DnaB/C C-terminal" evidence="2">
    <location>
        <begin position="133"/>
        <end position="204"/>
    </location>
</feature>
<dbReference type="NCBIfam" id="TIGR01446">
    <property type="entry name" value="DnaD_dom"/>
    <property type="match status" value="1"/>
</dbReference>
<comment type="caution">
    <text evidence="4">The sequence shown here is derived from an EMBL/GenBank/DDBJ whole genome shotgun (WGS) entry which is preliminary data.</text>
</comment>
<reference evidence="4 5" key="1">
    <citation type="submission" date="2023-03" db="EMBL/GenBank/DDBJ databases">
        <title>Bacillus Genome Sequencing.</title>
        <authorList>
            <person name="Dunlap C."/>
        </authorList>
    </citation>
    <scope>NUCLEOTIDE SEQUENCE [LARGE SCALE GENOMIC DNA]</scope>
    <source>
        <strain evidence="4 5">B-23453</strain>
    </source>
</reference>
<dbReference type="Gene3D" id="1.10.10.10">
    <property type="entry name" value="Winged helix-like DNA-binding domain superfamily/Winged helix DNA-binding domain"/>
    <property type="match status" value="1"/>
</dbReference>
<dbReference type="SUPFAM" id="SSF158499">
    <property type="entry name" value="DnaD domain-like"/>
    <property type="match status" value="1"/>
</dbReference>
<gene>
    <name evidence="4" type="ORF">P4T90_18430</name>
</gene>
<dbReference type="InterPro" id="IPR053843">
    <property type="entry name" value="DnaD_N"/>
</dbReference>
<name>A0ABU6MK14_9BACI</name>
<dbReference type="RefSeq" id="WP_066270176.1">
    <property type="nucleotide sequence ID" value="NZ_JARMAB010000029.1"/>
</dbReference>
<evidence type="ECO:0000313" key="4">
    <source>
        <dbReference type="EMBL" id="MED1205028.1"/>
    </source>
</evidence>
<dbReference type="SUPFAM" id="SSF46785">
    <property type="entry name" value="Winged helix' DNA-binding domain"/>
    <property type="match status" value="1"/>
</dbReference>
<proteinExistence type="inferred from homology"/>
<protein>
    <submittedName>
        <fullName evidence="4">DnaD domain-containing protein</fullName>
    </submittedName>
</protein>
<evidence type="ECO:0000313" key="5">
    <source>
        <dbReference type="Proteomes" id="UP001341444"/>
    </source>
</evidence>
<dbReference type="PANTHER" id="PTHR37293:SF6">
    <property type="entry name" value="DNA REPLICATION PROTEIN DNAD"/>
    <property type="match status" value="1"/>
</dbReference>
<dbReference type="InterPro" id="IPR006343">
    <property type="entry name" value="DnaB/C_C"/>
</dbReference>
<dbReference type="InterPro" id="IPR034829">
    <property type="entry name" value="DnaD-like_sf"/>
</dbReference>
<organism evidence="4 5">
    <name type="scientific">Heyndrickxia acidicola</name>
    <dbReference type="NCBI Taxonomy" id="209389"/>
    <lineage>
        <taxon>Bacteria</taxon>
        <taxon>Bacillati</taxon>
        <taxon>Bacillota</taxon>
        <taxon>Bacilli</taxon>
        <taxon>Bacillales</taxon>
        <taxon>Bacillaceae</taxon>
        <taxon>Heyndrickxia</taxon>
    </lineage>
</organism>
<dbReference type="Pfam" id="PF21984">
    <property type="entry name" value="DnaD_N"/>
    <property type="match status" value="1"/>
</dbReference>
<evidence type="ECO:0000259" key="2">
    <source>
        <dbReference type="Pfam" id="PF07261"/>
    </source>
</evidence>
<dbReference type="InterPro" id="IPR036390">
    <property type="entry name" value="WH_DNA-bd_sf"/>
</dbReference>
<evidence type="ECO:0000256" key="1">
    <source>
        <dbReference type="ARBA" id="ARBA00093462"/>
    </source>
</evidence>
<sequence length="233" mass="27184">MVKEKEIMMTWIEEGTIQVPQLLMSKYKQIGLDETELVLLLHVHSFMEKGVFFPTPEQLAERMTVSGNTCVSILKKLVQNQFIGIDEGVQQDSIGFEKYTLKPLWLKLVDELIYESKQDELEKSLTQESNLYTTFEQEFGRPLSPLECETLSMWLDQDQHDSSIIKAALKEAVISGKLNFRYIDRILFEWKKNGIKTLDQARNYGENFRQKRSKSNQAQRSSATVPFYNWLEQ</sequence>